<name>A0A919QI90_9ACTN</name>
<dbReference type="EMBL" id="BOOA01000078">
    <property type="protein sequence ID" value="GIH28341.1"/>
    <property type="molecule type" value="Genomic_DNA"/>
</dbReference>
<organism evidence="1 2">
    <name type="scientific">Acrocarpospora phusangensis</name>
    <dbReference type="NCBI Taxonomy" id="1070424"/>
    <lineage>
        <taxon>Bacteria</taxon>
        <taxon>Bacillati</taxon>
        <taxon>Actinomycetota</taxon>
        <taxon>Actinomycetes</taxon>
        <taxon>Streptosporangiales</taxon>
        <taxon>Streptosporangiaceae</taxon>
        <taxon>Acrocarpospora</taxon>
    </lineage>
</organism>
<reference evidence="1" key="1">
    <citation type="submission" date="2021-01" db="EMBL/GenBank/DDBJ databases">
        <title>Whole genome shotgun sequence of Acrocarpospora phusangensis NBRC 108782.</title>
        <authorList>
            <person name="Komaki H."/>
            <person name="Tamura T."/>
        </authorList>
    </citation>
    <scope>NUCLEOTIDE SEQUENCE</scope>
    <source>
        <strain evidence="1">NBRC 108782</strain>
    </source>
</reference>
<keyword evidence="2" id="KW-1185">Reference proteome</keyword>
<evidence type="ECO:0000313" key="1">
    <source>
        <dbReference type="EMBL" id="GIH28341.1"/>
    </source>
</evidence>
<comment type="caution">
    <text evidence="1">The sequence shown here is derived from an EMBL/GenBank/DDBJ whole genome shotgun (WGS) entry which is preliminary data.</text>
</comment>
<proteinExistence type="predicted"/>
<evidence type="ECO:0000313" key="2">
    <source>
        <dbReference type="Proteomes" id="UP000640052"/>
    </source>
</evidence>
<sequence>MEVSQVEKISMMTPSWLAATRLAAQVKLRQEKAFRPEAFHGTTLVSAYAPATAYAPVHVDRPVGGEMTIHTSNGGVQGPYHAWREPVIT</sequence>
<dbReference type="AlphaFoldDB" id="A0A919QI90"/>
<protein>
    <submittedName>
        <fullName evidence="1">Uncharacterized protein</fullName>
    </submittedName>
</protein>
<gene>
    <name evidence="1" type="ORF">Aph01nite_66510</name>
</gene>
<dbReference type="Proteomes" id="UP000640052">
    <property type="component" value="Unassembled WGS sequence"/>
</dbReference>
<accession>A0A919QI90</accession>